<protein>
    <submittedName>
        <fullName evidence="2">Alpha/beta fold hydrolase</fullName>
    </submittedName>
</protein>
<dbReference type="InterPro" id="IPR022742">
    <property type="entry name" value="Hydrolase_4"/>
</dbReference>
<dbReference type="AlphaFoldDB" id="A0A371P2B0"/>
<dbReference type="OrthoDB" id="4536625at2"/>
<dbReference type="Proteomes" id="UP000265581">
    <property type="component" value="Unassembled WGS sequence"/>
</dbReference>
<dbReference type="GO" id="GO:0016787">
    <property type="term" value="F:hydrolase activity"/>
    <property type="evidence" value="ECO:0007669"/>
    <property type="project" value="UniProtKB-KW"/>
</dbReference>
<evidence type="ECO:0000313" key="2">
    <source>
        <dbReference type="EMBL" id="REK70079.1"/>
    </source>
</evidence>
<dbReference type="EMBL" id="QUBR01000002">
    <property type="protein sequence ID" value="REK70079.1"/>
    <property type="molecule type" value="Genomic_DNA"/>
</dbReference>
<dbReference type="Gene3D" id="3.40.50.1820">
    <property type="entry name" value="alpha/beta hydrolase"/>
    <property type="match status" value="1"/>
</dbReference>
<dbReference type="RefSeq" id="WP_119704677.1">
    <property type="nucleotide sequence ID" value="NZ_JBHSOI010000002.1"/>
</dbReference>
<keyword evidence="3" id="KW-1185">Reference proteome</keyword>
<comment type="caution">
    <text evidence="2">The sequence shown here is derived from an EMBL/GenBank/DDBJ whole genome shotgun (WGS) entry which is preliminary data.</text>
</comment>
<dbReference type="Pfam" id="PF12146">
    <property type="entry name" value="Hydrolase_4"/>
    <property type="match status" value="1"/>
</dbReference>
<evidence type="ECO:0000259" key="1">
    <source>
        <dbReference type="Pfam" id="PF12146"/>
    </source>
</evidence>
<sequence length="261" mass="28410">MRSPLVLIVAAMAVPSAFYRPLVSEIESRGWQARALPQRGFERGAPVASRSADWSYADEMQSIADAVAAARAEAPDRPVILLGHSLGAQLVAGHQLHHAPADGFVTVGASVPHFRSYPYGGVPVLLMGLMVPVVTRARGFLPRPFFGAPGARTLMREWARFVRSGRPPFDVPRRIATPTLVVQLQGDTYAVSGSNKVFTELMIEPEAVTRWVYTKDATPEGGTTHHVRWVRSPGPVVDRMVDWWAQTCSANASSGGHEHAR</sequence>
<evidence type="ECO:0000313" key="3">
    <source>
        <dbReference type="Proteomes" id="UP000265581"/>
    </source>
</evidence>
<keyword evidence="2" id="KW-0378">Hydrolase</keyword>
<proteinExistence type="predicted"/>
<organism evidence="2 3">
    <name type="scientific">Aeromicrobium endophyticum</name>
    <dbReference type="NCBI Taxonomy" id="2292704"/>
    <lineage>
        <taxon>Bacteria</taxon>
        <taxon>Bacillati</taxon>
        <taxon>Actinomycetota</taxon>
        <taxon>Actinomycetes</taxon>
        <taxon>Propionibacteriales</taxon>
        <taxon>Nocardioidaceae</taxon>
        <taxon>Aeromicrobium</taxon>
    </lineage>
</organism>
<name>A0A371P2B0_9ACTN</name>
<dbReference type="SUPFAM" id="SSF53474">
    <property type="entry name" value="alpha/beta-Hydrolases"/>
    <property type="match status" value="1"/>
</dbReference>
<dbReference type="InterPro" id="IPR029058">
    <property type="entry name" value="AB_hydrolase_fold"/>
</dbReference>
<reference evidence="2 3" key="1">
    <citation type="submission" date="2018-08" db="EMBL/GenBank/DDBJ databases">
        <title>Aeromicrobium sp. M2KJ-4, whole genome shotgun sequence.</title>
        <authorList>
            <person name="Tuo L."/>
        </authorList>
    </citation>
    <scope>NUCLEOTIDE SEQUENCE [LARGE SCALE GENOMIC DNA]</scope>
    <source>
        <strain evidence="2 3">M2KJ-4</strain>
    </source>
</reference>
<gene>
    <name evidence="2" type="ORF">DX116_12950</name>
</gene>
<accession>A0A371P2B0</accession>
<feature type="domain" description="Serine aminopeptidase S33" evidence="1">
    <location>
        <begin position="5"/>
        <end position="111"/>
    </location>
</feature>